<reference evidence="1 2" key="1">
    <citation type="submission" date="2014-11" db="EMBL/GenBank/DDBJ databases">
        <title>Genomics and ecophysiology of heterotrophic nitrogen fixing bacteria isolated from estuarine surface water.</title>
        <authorList>
            <person name="Bentzon-Tilia M."/>
            <person name="Severin I."/>
            <person name="Hansen L.H."/>
            <person name="Riemann L."/>
        </authorList>
    </citation>
    <scope>NUCLEOTIDE SEQUENCE [LARGE SCALE GENOMIC DNA]</scope>
    <source>
        <strain evidence="1 2">BAL398</strain>
    </source>
</reference>
<sequence>MADFRPIFPAHAIERCSVTVAFNSEVPEKAMKRIVADATPKVAGLGLQEGRQPIGFQVDALSGKITPLEKGGPANFVSSDNRQQLALMPNAITWATQQYVRWGQFKSQFDKVASYAIEQYETLVSISSVQLEYWDRFIWTGDWDDFDVAQLLKPSSPLISPKAVAARKEWHSHIGWFEDAEHSRRLWNVNVDVVGLAEATGVSRPSVGIYTMARDQMSAVRGQQDFFESKPVTSRLDLLHAELNEMFKGLICSDMCRRIGLETGG</sequence>
<dbReference type="PATRIC" id="fig|1076.23.peg.4541"/>
<proteinExistence type="predicted"/>
<organism evidence="1 2">
    <name type="scientific">Rhodopseudomonas palustris</name>
    <dbReference type="NCBI Taxonomy" id="1076"/>
    <lineage>
        <taxon>Bacteria</taxon>
        <taxon>Pseudomonadati</taxon>
        <taxon>Pseudomonadota</taxon>
        <taxon>Alphaproteobacteria</taxon>
        <taxon>Hyphomicrobiales</taxon>
        <taxon>Nitrobacteraceae</taxon>
        <taxon>Rhodopseudomonas</taxon>
    </lineage>
</organism>
<dbReference type="EMBL" id="JXXE01000035">
    <property type="protein sequence ID" value="KIZ47846.1"/>
    <property type="molecule type" value="Genomic_DNA"/>
</dbReference>
<evidence type="ECO:0000313" key="2">
    <source>
        <dbReference type="Proteomes" id="UP000032515"/>
    </source>
</evidence>
<protein>
    <recommendedName>
        <fullName evidence="3">TIGR04255 family protein</fullName>
    </recommendedName>
</protein>
<dbReference type="NCBIfam" id="TIGR04255">
    <property type="entry name" value="sporadTIGR04255"/>
    <property type="match status" value="1"/>
</dbReference>
<name>A0A0D7F4Y4_RHOPL</name>
<dbReference type="InterPro" id="IPR026349">
    <property type="entry name" value="CHP04255"/>
</dbReference>
<evidence type="ECO:0008006" key="3">
    <source>
        <dbReference type="Google" id="ProtNLM"/>
    </source>
</evidence>
<comment type="caution">
    <text evidence="1">The sequence shown here is derived from an EMBL/GenBank/DDBJ whole genome shotgun (WGS) entry which is preliminary data.</text>
</comment>
<dbReference type="Proteomes" id="UP000032515">
    <property type="component" value="Unassembled WGS sequence"/>
</dbReference>
<accession>A0A0D7F4Y4</accession>
<gene>
    <name evidence="1" type="ORF">OO17_02200</name>
</gene>
<dbReference type="AlphaFoldDB" id="A0A0D7F4Y4"/>
<evidence type="ECO:0000313" key="1">
    <source>
        <dbReference type="EMBL" id="KIZ47846.1"/>
    </source>
</evidence>